<sequence length="245" mass="28010">MDPITEFKQERAADIDAMGRDEELKRKSLDWMLHADKYKYTYNYTWLGRPIIKFPSDIVATQQIVWDVKPDLIIETGIAHGGSLILSASLLELIGGEGKVLGIDIDIREHNRKEIEAHPMMKRIEMIEGSSVGDDVMARVRAAAAKAKRVMVFLDSLHTHDHVLKELELYAPLVTVGSYLVLPDTFIEYFPKGYYAHNRPWDVGNNPMTALRAFLEKNGDFEIDRALCDKLMITEAFDGYLRRVR</sequence>
<dbReference type="SUPFAM" id="SSF53335">
    <property type="entry name" value="S-adenosyl-L-methionine-dependent methyltransferases"/>
    <property type="match status" value="1"/>
</dbReference>
<dbReference type="KEGG" id="ddz:DSYM_02420"/>
<name>A0A809QVT3_9PROT</name>
<dbReference type="GO" id="GO:0032259">
    <property type="term" value="P:methylation"/>
    <property type="evidence" value="ECO:0007669"/>
    <property type="project" value="UniProtKB-KW"/>
</dbReference>
<evidence type="ECO:0000313" key="4">
    <source>
        <dbReference type="Proteomes" id="UP000662914"/>
    </source>
</evidence>
<dbReference type="PANTHER" id="PTHR40048">
    <property type="entry name" value="RHAMNOSYL O-METHYLTRANSFERASE"/>
    <property type="match status" value="1"/>
</dbReference>
<evidence type="ECO:0000256" key="2">
    <source>
        <dbReference type="ARBA" id="ARBA00022679"/>
    </source>
</evidence>
<reference evidence="3" key="1">
    <citation type="journal article" name="DNA Res.">
        <title>The physiological potential of anammox bacteria as revealed by their core genome structure.</title>
        <authorList>
            <person name="Okubo T."/>
            <person name="Toyoda A."/>
            <person name="Fukuhara K."/>
            <person name="Uchiyama I."/>
            <person name="Harigaya Y."/>
            <person name="Kuroiwa M."/>
            <person name="Suzuki T."/>
            <person name="Murakami Y."/>
            <person name="Suwa Y."/>
            <person name="Takami H."/>
        </authorList>
    </citation>
    <scope>NUCLEOTIDE SEQUENCE</scope>
    <source>
        <strain evidence="3">317325-3</strain>
    </source>
</reference>
<dbReference type="Proteomes" id="UP000662914">
    <property type="component" value="Chromosome"/>
</dbReference>
<dbReference type="Gene3D" id="3.40.50.150">
    <property type="entry name" value="Vaccinia Virus protein VP39"/>
    <property type="match status" value="1"/>
</dbReference>
<organism evidence="3 4">
    <name type="scientific">Candidatus Desulfobacillus denitrificans</name>
    <dbReference type="NCBI Taxonomy" id="2608985"/>
    <lineage>
        <taxon>Bacteria</taxon>
        <taxon>Pseudomonadati</taxon>
        <taxon>Pseudomonadota</taxon>
        <taxon>Betaproteobacteria</taxon>
        <taxon>Candidatus Desulfobacillus</taxon>
    </lineage>
</organism>
<keyword evidence="2" id="KW-0808">Transferase</keyword>
<gene>
    <name evidence="3" type="ORF">DSYM_02420</name>
</gene>
<dbReference type="EMBL" id="AP021857">
    <property type="protein sequence ID" value="BBO19543.1"/>
    <property type="molecule type" value="Genomic_DNA"/>
</dbReference>
<evidence type="ECO:0000256" key="1">
    <source>
        <dbReference type="ARBA" id="ARBA00022603"/>
    </source>
</evidence>
<keyword evidence="1" id="KW-0489">Methyltransferase</keyword>
<evidence type="ECO:0000313" key="3">
    <source>
        <dbReference type="EMBL" id="BBO19543.1"/>
    </source>
</evidence>
<dbReference type="InterPro" id="IPR029063">
    <property type="entry name" value="SAM-dependent_MTases_sf"/>
</dbReference>
<dbReference type="GO" id="GO:0008610">
    <property type="term" value="P:lipid biosynthetic process"/>
    <property type="evidence" value="ECO:0007669"/>
    <property type="project" value="InterPro"/>
</dbReference>
<dbReference type="Pfam" id="PF04989">
    <property type="entry name" value="RMNT_CmcI"/>
    <property type="match status" value="1"/>
</dbReference>
<dbReference type="GO" id="GO:0005886">
    <property type="term" value="C:plasma membrane"/>
    <property type="evidence" value="ECO:0007669"/>
    <property type="project" value="TreeGrafter"/>
</dbReference>
<dbReference type="AlphaFoldDB" id="A0A809QVT3"/>
<dbReference type="GO" id="GO:0071770">
    <property type="term" value="P:DIM/DIP cell wall layer assembly"/>
    <property type="evidence" value="ECO:0007669"/>
    <property type="project" value="TreeGrafter"/>
</dbReference>
<dbReference type="InterPro" id="IPR007072">
    <property type="entry name" value="RNMT_CmcI"/>
</dbReference>
<proteinExistence type="predicted"/>
<protein>
    <submittedName>
        <fullName evidence="3">Cephalosporin hydroxylase</fullName>
    </submittedName>
</protein>
<dbReference type="PANTHER" id="PTHR40048:SF1">
    <property type="entry name" value="RHAMNOSYL O-METHYLTRANSFERASE"/>
    <property type="match status" value="1"/>
</dbReference>
<accession>A0A809QVT3</accession>
<dbReference type="GO" id="GO:0008168">
    <property type="term" value="F:methyltransferase activity"/>
    <property type="evidence" value="ECO:0007669"/>
    <property type="project" value="UniProtKB-KW"/>
</dbReference>